<evidence type="ECO:0000256" key="3">
    <source>
        <dbReference type="ARBA" id="ARBA00022764"/>
    </source>
</evidence>
<evidence type="ECO:0000256" key="1">
    <source>
        <dbReference type="ARBA" id="ARBA00004418"/>
    </source>
</evidence>
<reference evidence="5" key="1">
    <citation type="submission" date="2022-05" db="EMBL/GenBank/DDBJ databases">
        <authorList>
            <person name="Pankratov T."/>
        </authorList>
    </citation>
    <scope>NUCLEOTIDE SEQUENCE</scope>
    <source>
        <strain evidence="5">BP6-180914</strain>
    </source>
</reference>
<dbReference type="PANTHER" id="PTHR43649">
    <property type="entry name" value="ARABINOSE-BINDING PROTEIN-RELATED"/>
    <property type="match status" value="1"/>
</dbReference>
<organism evidence="5 6">
    <name type="scientific">Lichenifustis flavocetrariae</name>
    <dbReference type="NCBI Taxonomy" id="2949735"/>
    <lineage>
        <taxon>Bacteria</taxon>
        <taxon>Pseudomonadati</taxon>
        <taxon>Pseudomonadota</taxon>
        <taxon>Alphaproteobacteria</taxon>
        <taxon>Hyphomicrobiales</taxon>
        <taxon>Lichenihabitantaceae</taxon>
        <taxon>Lichenifustis</taxon>
    </lineage>
</organism>
<dbReference type="RefSeq" id="WP_282583849.1">
    <property type="nucleotide sequence ID" value="NZ_JAMOIM010000003.1"/>
</dbReference>
<name>A0AA41YZ14_9HYPH</name>
<dbReference type="EMBL" id="JAMOIM010000003">
    <property type="protein sequence ID" value="MCW6507478.1"/>
    <property type="molecule type" value="Genomic_DNA"/>
</dbReference>
<dbReference type="Pfam" id="PF01547">
    <property type="entry name" value="SBP_bac_1"/>
    <property type="match status" value="1"/>
</dbReference>
<protein>
    <submittedName>
        <fullName evidence="5">Sugar ABC transporter substrate-binding protein</fullName>
    </submittedName>
</protein>
<keyword evidence="4" id="KW-0732">Signal</keyword>
<comment type="caution">
    <text evidence="5">The sequence shown here is derived from an EMBL/GenBank/DDBJ whole genome shotgun (WGS) entry which is preliminary data.</text>
</comment>
<keyword evidence="3" id="KW-0574">Periplasm</keyword>
<dbReference type="Gene3D" id="3.40.190.10">
    <property type="entry name" value="Periplasmic binding protein-like II"/>
    <property type="match status" value="2"/>
</dbReference>
<accession>A0AA41YZ14</accession>
<gene>
    <name evidence="5" type="ORF">M8523_05520</name>
</gene>
<comment type="similarity">
    <text evidence="2">Belongs to the bacterial solute-binding protein 1 family.</text>
</comment>
<dbReference type="CDD" id="cd13585">
    <property type="entry name" value="PBP2_TMBP_like"/>
    <property type="match status" value="1"/>
</dbReference>
<dbReference type="GO" id="GO:0042597">
    <property type="term" value="C:periplasmic space"/>
    <property type="evidence" value="ECO:0007669"/>
    <property type="project" value="UniProtKB-SubCell"/>
</dbReference>
<evidence type="ECO:0000313" key="5">
    <source>
        <dbReference type="EMBL" id="MCW6507478.1"/>
    </source>
</evidence>
<sequence>MMKTTALAAVALLGVCGSSLRAEPLTLDFWSVDQDGQYAYGMAKAYEAAHPDIKVNVRRVQFPDMVNDLARAAMTGNVPDISYVDNPDVALLASRGALSDLTGMIAADKTIDMESFYPGPRGAASVNGKVYAVPRGANTLALFYNADMFKAHGLDPDHPPQTWDEFYAAAKTLTDPAKNVYGLAFSAANSEEGTFQFLPWVQMAGGNYDHINTPGAVEALQFWQKLIDEKVASPDTLVRGQYDSTGTFNAGNAAMVVSGPWELPRMSRDAKFDWRVALLPVKTAGGPRASALGEGTNVIPTKAKHPKEAFAMISFMNARMPTVWNDFGFLPASKVDVPDPKWPAAYKVFATALEDAKVRGPSPDWVKISKPIQTAVQAALTHQTDAKTALDTAQAQIDRVLKK</sequence>
<keyword evidence="6" id="KW-1185">Reference proteome</keyword>
<proteinExistence type="inferred from homology"/>
<dbReference type="PANTHER" id="PTHR43649:SF30">
    <property type="entry name" value="ABC TRANSPORTER SUBSTRATE-BINDING PROTEIN"/>
    <property type="match status" value="1"/>
</dbReference>
<dbReference type="InterPro" id="IPR050490">
    <property type="entry name" value="Bact_solute-bd_prot1"/>
</dbReference>
<comment type="subcellular location">
    <subcellularLocation>
        <location evidence="1">Periplasm</location>
    </subcellularLocation>
</comment>
<evidence type="ECO:0000256" key="4">
    <source>
        <dbReference type="SAM" id="SignalP"/>
    </source>
</evidence>
<dbReference type="SUPFAM" id="SSF53850">
    <property type="entry name" value="Periplasmic binding protein-like II"/>
    <property type="match status" value="1"/>
</dbReference>
<feature type="chain" id="PRO_5041272605" evidence="4">
    <location>
        <begin position="23"/>
        <end position="403"/>
    </location>
</feature>
<dbReference type="AlphaFoldDB" id="A0AA41YZ14"/>
<dbReference type="InterPro" id="IPR006059">
    <property type="entry name" value="SBP"/>
</dbReference>
<dbReference type="Proteomes" id="UP001165667">
    <property type="component" value="Unassembled WGS sequence"/>
</dbReference>
<evidence type="ECO:0000313" key="6">
    <source>
        <dbReference type="Proteomes" id="UP001165667"/>
    </source>
</evidence>
<evidence type="ECO:0000256" key="2">
    <source>
        <dbReference type="ARBA" id="ARBA00008520"/>
    </source>
</evidence>
<feature type="signal peptide" evidence="4">
    <location>
        <begin position="1"/>
        <end position="22"/>
    </location>
</feature>